<dbReference type="KEGG" id="hpe:HPELS_00545"/>
<sequence>MLAFRFFQRFSNNRILILLCTTHFSGGGVHLEAELSN</sequence>
<dbReference type="Proteomes" id="UP000007885">
    <property type="component" value="Chromosome"/>
</dbReference>
<proteinExistence type="predicted"/>
<protein>
    <submittedName>
        <fullName evidence="1">Uncharacterized protein</fullName>
    </submittedName>
</protein>
<gene>
    <name evidence="1" type="ORF">HPELS_00545</name>
</gene>
<organism evidence="1 2">
    <name type="scientific">Helicobacter pylori ELS37</name>
    <dbReference type="NCBI Taxonomy" id="1055527"/>
    <lineage>
        <taxon>Bacteria</taxon>
        <taxon>Pseudomonadati</taxon>
        <taxon>Campylobacterota</taxon>
        <taxon>Epsilonproteobacteria</taxon>
        <taxon>Campylobacterales</taxon>
        <taxon>Helicobacteraceae</taxon>
        <taxon>Helicobacter</taxon>
    </lineage>
</organism>
<reference evidence="1 2" key="1">
    <citation type="submission" date="2011-07" db="EMBL/GenBank/DDBJ databases">
        <authorList>
            <person name="Bertoli M.T."/>
            <person name="Kersulyte D."/>
            <person name="Pascasio M.A."/>
            <person name="Berg D.E."/>
        </authorList>
    </citation>
    <scope>NUCLEOTIDE SEQUENCE [LARGE SCALE GENOMIC DNA]</scope>
    <source>
        <strain evidence="1 2">ELS37</strain>
    </source>
</reference>
<dbReference type="AlphaFoldDB" id="A0ABC7ZE04"/>
<accession>A0ABC7ZE04</accession>
<evidence type="ECO:0000313" key="1">
    <source>
        <dbReference type="EMBL" id="AFF19688.1"/>
    </source>
</evidence>
<evidence type="ECO:0000313" key="2">
    <source>
        <dbReference type="Proteomes" id="UP000007885"/>
    </source>
</evidence>
<name>A0ABC7ZE04_HELPX</name>
<dbReference type="EMBL" id="CP002953">
    <property type="protein sequence ID" value="AFF19688.1"/>
    <property type="molecule type" value="Genomic_DNA"/>
</dbReference>